<dbReference type="RefSeq" id="WP_042128429.1">
    <property type="nucleotide sequence ID" value="NZ_FZOL01000011.1"/>
</dbReference>
<keyword evidence="3" id="KW-0963">Cytoplasm</keyword>
<dbReference type="InterPro" id="IPR006016">
    <property type="entry name" value="UspA"/>
</dbReference>
<evidence type="ECO:0000313" key="6">
    <source>
        <dbReference type="EMBL" id="SNS64002.1"/>
    </source>
</evidence>
<dbReference type="PRINTS" id="PR01438">
    <property type="entry name" value="UNVRSLSTRESS"/>
</dbReference>
<dbReference type="GO" id="GO:0005737">
    <property type="term" value="C:cytoplasm"/>
    <property type="evidence" value="ECO:0007669"/>
    <property type="project" value="UniProtKB-SubCell"/>
</dbReference>
<gene>
    <name evidence="6" type="ORF">SAMN05444352_111146</name>
</gene>
<sequence length="302" mass="33416">MRQYQRLFMIASPSLRHTAALERAVAIAKATDAALHLAVFIEEGDLLGRMASGTALRQSMEQEAWTWLRDEAAQLRRDGLEVTCEVQLSRQVMKDMLEHVEEMEPDLVIKDVHHESALRRVFLTPPDWQLLRDCAAPLHLVSEVRCPLPRVIIAAVDTLHPDSQHTGLNERVIREANAMAIQCDADLHLLHAWDVAQTRIADFGAGAVTMPGFNSEVRRSAQLAFEHLADAHGVPEAHRHFVSGPASHAIAEYAAHHRADVIVMGSSQRKGAQGLLGSTTEHVLQHLPCNVLAVRQETTATP</sequence>
<comment type="similarity">
    <text evidence="2">Belongs to the universal stress protein A family.</text>
</comment>
<dbReference type="EMBL" id="FZOL01000011">
    <property type="protein sequence ID" value="SNS64002.1"/>
    <property type="molecule type" value="Genomic_DNA"/>
</dbReference>
<comment type="function">
    <text evidence="4">Required for resistance to DNA-damaging agents.</text>
</comment>
<dbReference type="InterPro" id="IPR006015">
    <property type="entry name" value="Universal_stress_UspA"/>
</dbReference>
<evidence type="ECO:0000256" key="3">
    <source>
        <dbReference type="ARBA" id="ARBA00022490"/>
    </source>
</evidence>
<dbReference type="Gene3D" id="3.40.50.12370">
    <property type="match status" value="1"/>
</dbReference>
<dbReference type="STRING" id="1215104.GCA_000730585_01145"/>
<reference evidence="7" key="1">
    <citation type="submission" date="2017-06" db="EMBL/GenBank/DDBJ databases">
        <authorList>
            <person name="Varghese N."/>
            <person name="Submissions S."/>
        </authorList>
    </citation>
    <scope>NUCLEOTIDE SEQUENCE [LARGE SCALE GENOMIC DNA]</scope>
    <source>
        <strain evidence="7">DSM 22348</strain>
    </source>
</reference>
<dbReference type="Proteomes" id="UP000198407">
    <property type="component" value="Unassembled WGS sequence"/>
</dbReference>
<dbReference type="Pfam" id="PF00582">
    <property type="entry name" value="Usp"/>
    <property type="match status" value="2"/>
</dbReference>
<evidence type="ECO:0000259" key="5">
    <source>
        <dbReference type="Pfam" id="PF00582"/>
    </source>
</evidence>
<dbReference type="PANTHER" id="PTHR47892:SF1">
    <property type="entry name" value="UNIVERSAL STRESS PROTEIN E"/>
    <property type="match status" value="1"/>
</dbReference>
<protein>
    <submittedName>
        <fullName evidence="6">Universal stress protein E</fullName>
    </submittedName>
</protein>
<dbReference type="PANTHER" id="PTHR47892">
    <property type="entry name" value="UNIVERSAL STRESS PROTEIN E"/>
    <property type="match status" value="1"/>
</dbReference>
<dbReference type="AlphaFoldDB" id="A0A239G5S4"/>
<evidence type="ECO:0000256" key="4">
    <source>
        <dbReference type="ARBA" id="ARBA00037131"/>
    </source>
</evidence>
<accession>A0A239G5S4</accession>
<evidence type="ECO:0000313" key="7">
    <source>
        <dbReference type="Proteomes" id="UP000198407"/>
    </source>
</evidence>
<dbReference type="SUPFAM" id="SSF52402">
    <property type="entry name" value="Adenine nucleotide alpha hydrolases-like"/>
    <property type="match status" value="2"/>
</dbReference>
<name>A0A239G5S4_9PSED</name>
<organism evidence="6 7">
    <name type="scientific">Pseudomonas japonica</name>
    <dbReference type="NCBI Taxonomy" id="256466"/>
    <lineage>
        <taxon>Bacteria</taxon>
        <taxon>Pseudomonadati</taxon>
        <taxon>Pseudomonadota</taxon>
        <taxon>Gammaproteobacteria</taxon>
        <taxon>Pseudomonadales</taxon>
        <taxon>Pseudomonadaceae</taxon>
        <taxon>Pseudomonas</taxon>
    </lineage>
</organism>
<dbReference type="OrthoDB" id="239260at2"/>
<feature type="domain" description="UspA" evidence="5">
    <location>
        <begin position="170"/>
        <end position="295"/>
    </location>
</feature>
<evidence type="ECO:0000256" key="1">
    <source>
        <dbReference type="ARBA" id="ARBA00004496"/>
    </source>
</evidence>
<keyword evidence="7" id="KW-1185">Reference proteome</keyword>
<evidence type="ECO:0000256" key="2">
    <source>
        <dbReference type="ARBA" id="ARBA00008791"/>
    </source>
</evidence>
<comment type="subcellular location">
    <subcellularLocation>
        <location evidence="1">Cytoplasm</location>
    </subcellularLocation>
</comment>
<feature type="domain" description="UspA" evidence="5">
    <location>
        <begin position="17"/>
        <end position="141"/>
    </location>
</feature>
<proteinExistence type="inferred from homology"/>